<dbReference type="InterPro" id="IPR009075">
    <property type="entry name" value="AcylCo_DH/oxidase_C"/>
</dbReference>
<dbReference type="Gene3D" id="1.20.140.10">
    <property type="entry name" value="Butyryl-CoA Dehydrogenase, subunit A, domain 3"/>
    <property type="match status" value="1"/>
</dbReference>
<dbReference type="InterPro" id="IPR013786">
    <property type="entry name" value="AcylCoA_DH/ox_N"/>
</dbReference>
<dbReference type="SUPFAM" id="SSF56645">
    <property type="entry name" value="Acyl-CoA dehydrogenase NM domain-like"/>
    <property type="match status" value="1"/>
</dbReference>
<dbReference type="PANTHER" id="PTHR43292">
    <property type="entry name" value="ACYL-COA DEHYDROGENASE"/>
    <property type="match status" value="1"/>
</dbReference>
<dbReference type="AlphaFoldDB" id="A0AA42TTY3"/>
<feature type="domain" description="Acyl-CoA dehydrogenase/oxidase C-terminal" evidence="6">
    <location>
        <begin position="231"/>
        <end position="391"/>
    </location>
</feature>
<evidence type="ECO:0000256" key="1">
    <source>
        <dbReference type="ARBA" id="ARBA00001974"/>
    </source>
</evidence>
<evidence type="ECO:0000259" key="6">
    <source>
        <dbReference type="Pfam" id="PF00441"/>
    </source>
</evidence>
<comment type="similarity">
    <text evidence="2">Belongs to the acyl-CoA dehydrogenase family.</text>
</comment>
<gene>
    <name evidence="9" type="ORF">N5D63_11010</name>
</gene>
<dbReference type="PANTHER" id="PTHR43292:SF3">
    <property type="entry name" value="ACYL-COA DEHYDROGENASE FADE29"/>
    <property type="match status" value="1"/>
</dbReference>
<name>A0AA42TTY3_9BURK</name>
<dbReference type="RefSeq" id="WP_280008260.1">
    <property type="nucleotide sequence ID" value="NZ_JAOCEK010000007.1"/>
</dbReference>
<dbReference type="GO" id="GO:0050660">
    <property type="term" value="F:flavin adenine dinucleotide binding"/>
    <property type="evidence" value="ECO:0007669"/>
    <property type="project" value="InterPro"/>
</dbReference>
<accession>A0AA42TTY3</accession>
<feature type="domain" description="Acyl-CoA dehydrogenase/oxidase N-terminal" evidence="8">
    <location>
        <begin position="10"/>
        <end position="121"/>
    </location>
</feature>
<proteinExistence type="inferred from homology"/>
<dbReference type="InterPro" id="IPR009100">
    <property type="entry name" value="AcylCoA_DH/oxidase_NM_dom_sf"/>
</dbReference>
<dbReference type="Pfam" id="PF02771">
    <property type="entry name" value="Acyl-CoA_dh_N"/>
    <property type="match status" value="1"/>
</dbReference>
<dbReference type="Pfam" id="PF00441">
    <property type="entry name" value="Acyl-CoA_dh_1"/>
    <property type="match status" value="1"/>
</dbReference>
<organism evidence="9 10">
    <name type="scientific">Comamonas thiooxydans</name>
    <dbReference type="NCBI Taxonomy" id="363952"/>
    <lineage>
        <taxon>Bacteria</taxon>
        <taxon>Pseudomonadati</taxon>
        <taxon>Pseudomonadota</taxon>
        <taxon>Betaproteobacteria</taxon>
        <taxon>Burkholderiales</taxon>
        <taxon>Comamonadaceae</taxon>
        <taxon>Comamonas</taxon>
    </lineage>
</organism>
<evidence type="ECO:0000256" key="2">
    <source>
        <dbReference type="ARBA" id="ARBA00009347"/>
    </source>
</evidence>
<evidence type="ECO:0000256" key="5">
    <source>
        <dbReference type="ARBA" id="ARBA00023002"/>
    </source>
</evidence>
<evidence type="ECO:0000313" key="10">
    <source>
        <dbReference type="Proteomes" id="UP001161065"/>
    </source>
</evidence>
<keyword evidence="3" id="KW-0285">Flavoprotein</keyword>
<comment type="caution">
    <text evidence="9">The sequence shown here is derived from an EMBL/GenBank/DDBJ whole genome shotgun (WGS) entry which is preliminary data.</text>
</comment>
<keyword evidence="5" id="KW-0560">Oxidoreductase</keyword>
<dbReference type="EMBL" id="JAOCEK010000007">
    <property type="protein sequence ID" value="MDH1334665.1"/>
    <property type="molecule type" value="Genomic_DNA"/>
</dbReference>
<dbReference type="GO" id="GO:0016627">
    <property type="term" value="F:oxidoreductase activity, acting on the CH-CH group of donors"/>
    <property type="evidence" value="ECO:0007669"/>
    <property type="project" value="InterPro"/>
</dbReference>
<evidence type="ECO:0000256" key="4">
    <source>
        <dbReference type="ARBA" id="ARBA00022827"/>
    </source>
</evidence>
<dbReference type="Gene3D" id="2.40.110.10">
    <property type="entry name" value="Butyryl-CoA Dehydrogenase, subunit A, domain 2"/>
    <property type="match status" value="1"/>
</dbReference>
<dbReference type="Gene3D" id="1.10.540.10">
    <property type="entry name" value="Acyl-CoA dehydrogenase/oxidase, N-terminal domain"/>
    <property type="match status" value="1"/>
</dbReference>
<evidence type="ECO:0000259" key="8">
    <source>
        <dbReference type="Pfam" id="PF02771"/>
    </source>
</evidence>
<evidence type="ECO:0000313" key="9">
    <source>
        <dbReference type="EMBL" id="MDH1334665.1"/>
    </source>
</evidence>
<feature type="domain" description="Acyl-CoA oxidase/dehydrogenase middle" evidence="7">
    <location>
        <begin position="125"/>
        <end position="207"/>
    </location>
</feature>
<protein>
    <submittedName>
        <fullName evidence="9">Acyl-CoA dehydrogenase family protein</fullName>
    </submittedName>
</protein>
<dbReference type="InterPro" id="IPR006091">
    <property type="entry name" value="Acyl-CoA_Oxase/DH_mid-dom"/>
</dbReference>
<dbReference type="Proteomes" id="UP001161065">
    <property type="component" value="Unassembled WGS sequence"/>
</dbReference>
<evidence type="ECO:0000259" key="7">
    <source>
        <dbReference type="Pfam" id="PF02770"/>
    </source>
</evidence>
<dbReference type="GO" id="GO:0005886">
    <property type="term" value="C:plasma membrane"/>
    <property type="evidence" value="ECO:0007669"/>
    <property type="project" value="TreeGrafter"/>
</dbReference>
<comment type="cofactor">
    <cofactor evidence="1">
        <name>FAD</name>
        <dbReference type="ChEBI" id="CHEBI:57692"/>
    </cofactor>
</comment>
<dbReference type="FunFam" id="2.40.110.10:FF:000011">
    <property type="entry name" value="Acyl-CoA dehydrogenase FadE34"/>
    <property type="match status" value="1"/>
</dbReference>
<evidence type="ECO:0000256" key="3">
    <source>
        <dbReference type="ARBA" id="ARBA00022630"/>
    </source>
</evidence>
<dbReference type="Pfam" id="PF02770">
    <property type="entry name" value="Acyl-CoA_dh_M"/>
    <property type="match status" value="1"/>
</dbReference>
<dbReference type="InterPro" id="IPR052161">
    <property type="entry name" value="Mycobact_Acyl-CoA_DH"/>
</dbReference>
<dbReference type="InterPro" id="IPR036250">
    <property type="entry name" value="AcylCo_DH-like_C"/>
</dbReference>
<sequence>MDSSDSFALEAFRDEVRAFLAEQLPVDLRRKVLEHKRLKKEDFLHWQSILRRKGWAAPNWPSEYGGTGWSLAQRLVFDDECAIAGAPETVPFGLRMVAPVLMKYGTQQQKDHYLPRILSGEDWWCQGYSEPGSGSDLASLRTCAELKDGEFIVHGQKTWTTYAQYADMMFCLVRTDPQAKAQSGISFLLIDMRSAGITVRPIRTIDGDTEINEVFLDGVRVPESNLVGELNRGWTCAKYLLSHERFGAARVGRCKRELTFLKRLLEERIVDGVCLAQRADWVQNVARLDLELLALEASVQRLLRQTEGGAGNGAEASVLKLIGTTLAQAITERQVEAAGPLALEFSQQAFELAPSEQEISVSTLAGFYLNLRKISIYGGTDEVQRNIIAKMALGL</sequence>
<dbReference type="InterPro" id="IPR046373">
    <property type="entry name" value="Acyl-CoA_Oxase/DH_mid-dom_sf"/>
</dbReference>
<keyword evidence="4" id="KW-0274">FAD</keyword>
<dbReference type="InterPro" id="IPR037069">
    <property type="entry name" value="AcylCoA_DH/ox_N_sf"/>
</dbReference>
<reference evidence="9" key="1">
    <citation type="submission" date="2022-09" db="EMBL/GenBank/DDBJ databases">
        <title>Intensive care unit water sources are persistently colonized with multi-drug resistant bacteria and are the site of extensive horizontal gene transfer of antibiotic resistance genes.</title>
        <authorList>
            <person name="Diorio-Toth L."/>
        </authorList>
    </citation>
    <scope>NUCLEOTIDE SEQUENCE</scope>
    <source>
        <strain evidence="9">GD03832</strain>
    </source>
</reference>
<dbReference type="SUPFAM" id="SSF47203">
    <property type="entry name" value="Acyl-CoA dehydrogenase C-terminal domain-like"/>
    <property type="match status" value="1"/>
</dbReference>